<keyword evidence="1" id="KW-0812">Transmembrane</keyword>
<protein>
    <recommendedName>
        <fullName evidence="4">DUF4229 domain-containing protein</fullName>
    </recommendedName>
</protein>
<gene>
    <name evidence="2" type="ORF">BIV57_02670</name>
</gene>
<dbReference type="Pfam" id="PF14012">
    <property type="entry name" value="DUF4229"/>
    <property type="match status" value="1"/>
</dbReference>
<dbReference type="OrthoDB" id="4284031at2"/>
<dbReference type="STRING" id="1428644.BIV57_02670"/>
<dbReference type="AlphaFoldDB" id="A0A1J7CC19"/>
<sequence length="89" mass="9405">MRISIFLACFLVLWLLAYTGVLPITGSSGAVFVLLLAAVISAPLSYVLLSKQRDAMSEQVVGGIRTARKKFDASASAEDSVDEEAAARG</sequence>
<keyword evidence="1" id="KW-1133">Transmembrane helix</keyword>
<evidence type="ECO:0000313" key="2">
    <source>
        <dbReference type="EMBL" id="OIV39056.1"/>
    </source>
</evidence>
<dbReference type="Proteomes" id="UP000243342">
    <property type="component" value="Unassembled WGS sequence"/>
</dbReference>
<organism evidence="2 3">
    <name type="scientific">Mangrovactinospora gilvigrisea</name>
    <dbReference type="NCBI Taxonomy" id="1428644"/>
    <lineage>
        <taxon>Bacteria</taxon>
        <taxon>Bacillati</taxon>
        <taxon>Actinomycetota</taxon>
        <taxon>Actinomycetes</taxon>
        <taxon>Kitasatosporales</taxon>
        <taxon>Streptomycetaceae</taxon>
        <taxon>Mangrovactinospora</taxon>
    </lineage>
</organism>
<comment type="caution">
    <text evidence="2">The sequence shown here is derived from an EMBL/GenBank/DDBJ whole genome shotgun (WGS) entry which is preliminary data.</text>
</comment>
<keyword evidence="1" id="KW-0472">Membrane</keyword>
<name>A0A1J7CC19_9ACTN</name>
<evidence type="ECO:0000313" key="3">
    <source>
        <dbReference type="Proteomes" id="UP000243342"/>
    </source>
</evidence>
<feature type="transmembrane region" description="Helical" evidence="1">
    <location>
        <begin position="29"/>
        <end position="49"/>
    </location>
</feature>
<proteinExistence type="predicted"/>
<keyword evidence="3" id="KW-1185">Reference proteome</keyword>
<reference evidence="2 3" key="1">
    <citation type="submission" date="2016-10" db="EMBL/GenBank/DDBJ databases">
        <title>Genome sequence of Streptomyces gilvigriseus MUSC 26.</title>
        <authorList>
            <person name="Lee L.-H."/>
            <person name="Ser H.-L."/>
        </authorList>
    </citation>
    <scope>NUCLEOTIDE SEQUENCE [LARGE SCALE GENOMIC DNA]</scope>
    <source>
        <strain evidence="2 3">MUSC 26</strain>
    </source>
</reference>
<dbReference type="InterPro" id="IPR025323">
    <property type="entry name" value="DUF4229"/>
</dbReference>
<evidence type="ECO:0008006" key="4">
    <source>
        <dbReference type="Google" id="ProtNLM"/>
    </source>
</evidence>
<evidence type="ECO:0000256" key="1">
    <source>
        <dbReference type="SAM" id="Phobius"/>
    </source>
</evidence>
<accession>A0A1J7CC19</accession>
<dbReference type="EMBL" id="MLCF01000008">
    <property type="protein sequence ID" value="OIV39056.1"/>
    <property type="molecule type" value="Genomic_DNA"/>
</dbReference>